<dbReference type="EMBL" id="CAAALY010258201">
    <property type="protein sequence ID" value="VEL38531.1"/>
    <property type="molecule type" value="Genomic_DNA"/>
</dbReference>
<keyword evidence="4" id="KW-1185">Reference proteome</keyword>
<evidence type="ECO:0000256" key="1">
    <source>
        <dbReference type="SAM" id="MobiDB-lite"/>
    </source>
</evidence>
<dbReference type="Proteomes" id="UP000784294">
    <property type="component" value="Unassembled WGS sequence"/>
</dbReference>
<proteinExistence type="predicted"/>
<evidence type="ECO:0000313" key="4">
    <source>
        <dbReference type="Proteomes" id="UP000784294"/>
    </source>
</evidence>
<feature type="signal peptide" evidence="2">
    <location>
        <begin position="1"/>
        <end position="21"/>
    </location>
</feature>
<feature type="chain" id="PRO_5019382256" description="Secreted protein" evidence="2">
    <location>
        <begin position="22"/>
        <end position="149"/>
    </location>
</feature>
<accession>A0A448XK35</accession>
<feature type="region of interest" description="Disordered" evidence="1">
    <location>
        <begin position="36"/>
        <end position="93"/>
    </location>
</feature>
<sequence length="149" mass="16417">MRPRLTYCIAVGSSLIRLLTTASRCHWPAGETFAASSPPSTHLALPTAHSRKSLTGVTRSLTRSQARKHTRHHTNATPSAHAGRQTGRRRNLTTVQPCNRATVRPVNNSTTQLAAMIKCLVNSYVRPTFRAEAPLPNGRALERAYRPIE</sequence>
<comment type="caution">
    <text evidence="3">The sequence shown here is derived from an EMBL/GenBank/DDBJ whole genome shotgun (WGS) entry which is preliminary data.</text>
</comment>
<feature type="compositionally biased region" description="Polar residues" evidence="1">
    <location>
        <begin position="53"/>
        <end position="64"/>
    </location>
</feature>
<dbReference type="AlphaFoldDB" id="A0A448XK35"/>
<keyword evidence="2" id="KW-0732">Signal</keyword>
<protein>
    <recommendedName>
        <fullName evidence="5">Secreted protein</fullName>
    </recommendedName>
</protein>
<name>A0A448XK35_9PLAT</name>
<organism evidence="3 4">
    <name type="scientific">Protopolystoma xenopodis</name>
    <dbReference type="NCBI Taxonomy" id="117903"/>
    <lineage>
        <taxon>Eukaryota</taxon>
        <taxon>Metazoa</taxon>
        <taxon>Spiralia</taxon>
        <taxon>Lophotrochozoa</taxon>
        <taxon>Platyhelminthes</taxon>
        <taxon>Monogenea</taxon>
        <taxon>Polyopisthocotylea</taxon>
        <taxon>Polystomatidea</taxon>
        <taxon>Polystomatidae</taxon>
        <taxon>Protopolystoma</taxon>
    </lineage>
</organism>
<evidence type="ECO:0008006" key="5">
    <source>
        <dbReference type="Google" id="ProtNLM"/>
    </source>
</evidence>
<reference evidence="3" key="1">
    <citation type="submission" date="2018-11" db="EMBL/GenBank/DDBJ databases">
        <authorList>
            <consortium name="Pathogen Informatics"/>
        </authorList>
    </citation>
    <scope>NUCLEOTIDE SEQUENCE</scope>
</reference>
<evidence type="ECO:0000256" key="2">
    <source>
        <dbReference type="SAM" id="SignalP"/>
    </source>
</evidence>
<gene>
    <name evidence="3" type="ORF">PXEA_LOCUS31971</name>
</gene>
<feature type="compositionally biased region" description="Basic residues" evidence="1">
    <location>
        <begin position="65"/>
        <end position="74"/>
    </location>
</feature>
<evidence type="ECO:0000313" key="3">
    <source>
        <dbReference type="EMBL" id="VEL38531.1"/>
    </source>
</evidence>